<dbReference type="Proteomes" id="UP000295164">
    <property type="component" value="Unassembled WGS sequence"/>
</dbReference>
<evidence type="ECO:0000313" key="3">
    <source>
        <dbReference type="Proteomes" id="UP000295164"/>
    </source>
</evidence>
<accession>A0A4R4DWE9</accession>
<comment type="caution">
    <text evidence="2">The sequence shown here is derived from an EMBL/GenBank/DDBJ whole genome shotgun (WGS) entry which is preliminary data.</text>
</comment>
<organism evidence="2 3">
    <name type="scientific">Flaviaesturariibacter aridisoli</name>
    <dbReference type="NCBI Taxonomy" id="2545761"/>
    <lineage>
        <taxon>Bacteria</taxon>
        <taxon>Pseudomonadati</taxon>
        <taxon>Bacteroidota</taxon>
        <taxon>Chitinophagia</taxon>
        <taxon>Chitinophagales</taxon>
        <taxon>Chitinophagaceae</taxon>
        <taxon>Flaviaestuariibacter</taxon>
    </lineage>
</organism>
<evidence type="ECO:0000313" key="2">
    <source>
        <dbReference type="EMBL" id="TCZ68564.1"/>
    </source>
</evidence>
<keyword evidence="1" id="KW-0732">Signal</keyword>
<dbReference type="AlphaFoldDB" id="A0A4R4DWE9"/>
<sequence length="169" mass="19621">MKRLWMILILVQSAFWAASQNYYDFYYTNLPVQRLPLYAQAFRASFDRLYLAGYNDTCTACPPLATLPKDGLPELRQQLLQHLSPDLYQKFQVPGSYYHIVGTKTAPYIIRTLYSINNDRIEPQYQVKITFTNDPVPAVADIQVFAPKEGKRFSSKLVLTSYKRMVHLK</sequence>
<dbReference type="RefSeq" id="WP_131852737.1">
    <property type="nucleotide sequence ID" value="NZ_SKFH01000026.1"/>
</dbReference>
<evidence type="ECO:0008006" key="4">
    <source>
        <dbReference type="Google" id="ProtNLM"/>
    </source>
</evidence>
<feature type="signal peptide" evidence="1">
    <location>
        <begin position="1"/>
        <end position="17"/>
    </location>
</feature>
<gene>
    <name evidence="2" type="ORF">E0486_13655</name>
</gene>
<dbReference type="OrthoDB" id="9836210at2"/>
<protein>
    <recommendedName>
        <fullName evidence="4">DUF4251 domain-containing protein</fullName>
    </recommendedName>
</protein>
<name>A0A4R4DWE9_9BACT</name>
<feature type="chain" id="PRO_5020346608" description="DUF4251 domain-containing protein" evidence="1">
    <location>
        <begin position="18"/>
        <end position="169"/>
    </location>
</feature>
<proteinExistence type="predicted"/>
<reference evidence="2 3" key="1">
    <citation type="submission" date="2019-03" db="EMBL/GenBank/DDBJ databases">
        <authorList>
            <person name="Kim M.K.M."/>
        </authorList>
    </citation>
    <scope>NUCLEOTIDE SEQUENCE [LARGE SCALE GENOMIC DNA]</scope>
    <source>
        <strain evidence="2 3">17J68-15</strain>
    </source>
</reference>
<dbReference type="EMBL" id="SKFH01000026">
    <property type="protein sequence ID" value="TCZ68564.1"/>
    <property type="molecule type" value="Genomic_DNA"/>
</dbReference>
<evidence type="ECO:0000256" key="1">
    <source>
        <dbReference type="SAM" id="SignalP"/>
    </source>
</evidence>
<keyword evidence="3" id="KW-1185">Reference proteome</keyword>